<keyword evidence="2" id="KW-1185">Reference proteome</keyword>
<evidence type="ECO:0000313" key="2">
    <source>
        <dbReference type="Proteomes" id="UP000829291"/>
    </source>
</evidence>
<dbReference type="OrthoDB" id="6479173at2759"/>
<proteinExistence type="predicted"/>
<accession>A0A6J0C9G0</accession>
<dbReference type="Proteomes" id="UP000829291">
    <property type="component" value="Chromosome 1"/>
</dbReference>
<organism evidence="3">
    <name type="scientific">Neodiprion lecontei</name>
    <name type="common">Redheaded pine sawfly</name>
    <dbReference type="NCBI Taxonomy" id="441921"/>
    <lineage>
        <taxon>Eukaryota</taxon>
        <taxon>Metazoa</taxon>
        <taxon>Ecdysozoa</taxon>
        <taxon>Arthropoda</taxon>
        <taxon>Hexapoda</taxon>
        <taxon>Insecta</taxon>
        <taxon>Pterygota</taxon>
        <taxon>Neoptera</taxon>
        <taxon>Endopterygota</taxon>
        <taxon>Hymenoptera</taxon>
        <taxon>Tenthredinoidea</taxon>
        <taxon>Diprionidae</taxon>
        <taxon>Diprioninae</taxon>
        <taxon>Neodiprion</taxon>
    </lineage>
</organism>
<evidence type="ECO:0000256" key="1">
    <source>
        <dbReference type="SAM" id="MobiDB-lite"/>
    </source>
</evidence>
<gene>
    <name evidence="3" type="primary">LOC107226804</name>
</gene>
<protein>
    <submittedName>
        <fullName evidence="3">Uncharacterized protein LOC107226804</fullName>
    </submittedName>
</protein>
<name>A0A6J0C9G0_NEOLC</name>
<dbReference type="InParanoid" id="A0A6J0C9G0"/>
<sequence>MILSTKPPQSFCMNLKAIKLSFQGDKKRKTELSPVGRKSVSVKITTPKDQVAELLFENCTECKRIMSAVPQGVFAARKVRENKERIWLISEMNATEGGNENKGNYHSYTNAKPINQSTELTPLKYNSKLMNSIWGLYNRYSVHNFKKNTDSKDGLSSTGWRAPLGPLAPQNPVTPRMNGC</sequence>
<reference evidence="3" key="1">
    <citation type="submission" date="2025-08" db="UniProtKB">
        <authorList>
            <consortium name="RefSeq"/>
        </authorList>
    </citation>
    <scope>IDENTIFICATION</scope>
    <source>
        <tissue evidence="3">Thorax and Abdomen</tissue>
    </source>
</reference>
<dbReference type="GeneID" id="107226804"/>
<dbReference type="KEGG" id="nlo:107226804"/>
<dbReference type="AlphaFoldDB" id="A0A6J0C9G0"/>
<feature type="region of interest" description="Disordered" evidence="1">
    <location>
        <begin position="150"/>
        <end position="180"/>
    </location>
</feature>
<dbReference type="RefSeq" id="XP_015523212.1">
    <property type="nucleotide sequence ID" value="XM_015667726.2"/>
</dbReference>
<evidence type="ECO:0000313" key="3">
    <source>
        <dbReference type="RefSeq" id="XP_015523212.1"/>
    </source>
</evidence>